<name>A0A059KHU7_9BURK</name>
<accession>A0A059KHU7</accession>
<sequence length="114" mass="12387">MAEAGELARPVVRTRTRFHADGAGRQFGHRLQQLIAPHARAHQTRPAGGIDTVKGKYVLGEIDAEKDNGHGHLLASVGSGSRLSNPIVDPAPRQRMRKNLGWLAGRLGDVPFIR</sequence>
<organism evidence="1 2">
    <name type="scientific">Sphaerotilus natans subsp. natans DSM 6575</name>
    <dbReference type="NCBI Taxonomy" id="1286631"/>
    <lineage>
        <taxon>Bacteria</taxon>
        <taxon>Pseudomonadati</taxon>
        <taxon>Pseudomonadota</taxon>
        <taxon>Betaproteobacteria</taxon>
        <taxon>Burkholderiales</taxon>
        <taxon>Sphaerotilaceae</taxon>
        <taxon>Sphaerotilus</taxon>
    </lineage>
</organism>
<dbReference type="AlphaFoldDB" id="A0A059KHU7"/>
<dbReference type="Proteomes" id="UP000026714">
    <property type="component" value="Unassembled WGS sequence"/>
</dbReference>
<evidence type="ECO:0000313" key="1">
    <source>
        <dbReference type="EMBL" id="KDB50688.1"/>
    </source>
</evidence>
<evidence type="ECO:0000313" key="2">
    <source>
        <dbReference type="Proteomes" id="UP000026714"/>
    </source>
</evidence>
<protein>
    <submittedName>
        <fullName evidence="1">Flavin reductase domain-containing protein</fullName>
    </submittedName>
</protein>
<comment type="caution">
    <text evidence="1">The sequence shown here is derived from an EMBL/GenBank/DDBJ whole genome shotgun (WGS) entry which is preliminary data.</text>
</comment>
<proteinExistence type="predicted"/>
<reference evidence="1 2" key="1">
    <citation type="journal article" date="2014" name="FEMS Microbiol. Ecol.">
        <title>Sphaerotilus natans encrusted with nanoball-shaped Fe(III) oxide minerals formed by nitrate-reducing mixotrophic Fe(II) oxidation.</title>
        <authorList>
            <person name="Park S."/>
            <person name="Kim D.H."/>
            <person name="Lee J.H."/>
            <person name="Hur H.G."/>
        </authorList>
    </citation>
    <scope>NUCLEOTIDE SEQUENCE [LARGE SCALE GENOMIC DNA]</scope>
    <source>
        <strain evidence="1 2">DSM 6575</strain>
    </source>
</reference>
<keyword evidence="2" id="KW-1185">Reference proteome</keyword>
<gene>
    <name evidence="1" type="ORF">X805_36750</name>
</gene>
<dbReference type="EMBL" id="AZRA01000118">
    <property type="protein sequence ID" value="KDB50688.1"/>
    <property type="molecule type" value="Genomic_DNA"/>
</dbReference>